<evidence type="ECO:0000313" key="1">
    <source>
        <dbReference type="EMBL" id="KAJ8667344.1"/>
    </source>
</evidence>
<organism evidence="1 2">
    <name type="scientific">Eretmocerus hayati</name>
    <dbReference type="NCBI Taxonomy" id="131215"/>
    <lineage>
        <taxon>Eukaryota</taxon>
        <taxon>Metazoa</taxon>
        <taxon>Ecdysozoa</taxon>
        <taxon>Arthropoda</taxon>
        <taxon>Hexapoda</taxon>
        <taxon>Insecta</taxon>
        <taxon>Pterygota</taxon>
        <taxon>Neoptera</taxon>
        <taxon>Endopterygota</taxon>
        <taxon>Hymenoptera</taxon>
        <taxon>Apocrita</taxon>
        <taxon>Proctotrupomorpha</taxon>
        <taxon>Chalcidoidea</taxon>
        <taxon>Aphelinidae</taxon>
        <taxon>Aphelininae</taxon>
        <taxon>Eretmocerus</taxon>
    </lineage>
</organism>
<protein>
    <submittedName>
        <fullName evidence="1">Uncharacterized protein</fullName>
    </submittedName>
</protein>
<keyword evidence="2" id="KW-1185">Reference proteome</keyword>
<proteinExistence type="predicted"/>
<reference evidence="1" key="1">
    <citation type="submission" date="2023-04" db="EMBL/GenBank/DDBJ databases">
        <title>A chromosome-level genome assembly of the parasitoid wasp Eretmocerus hayati.</title>
        <authorList>
            <person name="Zhong Y."/>
            <person name="Liu S."/>
            <person name="Liu Y."/>
        </authorList>
    </citation>
    <scope>NUCLEOTIDE SEQUENCE</scope>
    <source>
        <strain evidence="1">ZJU_SS_LIU_2023</strain>
    </source>
</reference>
<gene>
    <name evidence="1" type="ORF">QAD02_009006</name>
</gene>
<sequence>MNPIIVLFSIYISIISANLPGPPPENYYDVAIGGQPPEQPPEEWGQVCALLNQLSRTSPNFVSILQETMNDPNEVGQPVVDHIDCEPQSSTPGQPQVQDRQLEKLSREIDKLLKTFVRNKLALTSLGRDSEAALASMTRMAMEVGTCTPMPSNRQGREFQGTSSSFTSSTPVMRFPSENVLQDQIQTTERLLREYRTLFFDFLLNKSEIDEDLRNIQEGHENVDHNAIVVQNGARDLLYL</sequence>
<accession>A0ACC2N813</accession>
<name>A0ACC2N813_9HYME</name>
<evidence type="ECO:0000313" key="2">
    <source>
        <dbReference type="Proteomes" id="UP001239111"/>
    </source>
</evidence>
<dbReference type="Proteomes" id="UP001239111">
    <property type="component" value="Chromosome 4"/>
</dbReference>
<comment type="caution">
    <text evidence="1">The sequence shown here is derived from an EMBL/GenBank/DDBJ whole genome shotgun (WGS) entry which is preliminary data.</text>
</comment>
<dbReference type="EMBL" id="CM056744">
    <property type="protein sequence ID" value="KAJ8667344.1"/>
    <property type="molecule type" value="Genomic_DNA"/>
</dbReference>